<feature type="compositionally biased region" description="Polar residues" evidence="3">
    <location>
        <begin position="411"/>
        <end position="429"/>
    </location>
</feature>
<dbReference type="InterPro" id="IPR000387">
    <property type="entry name" value="Tyr_Pase_dom"/>
</dbReference>
<feature type="compositionally biased region" description="Polar residues" evidence="3">
    <location>
        <begin position="578"/>
        <end position="590"/>
    </location>
</feature>
<dbReference type="InterPro" id="IPR000340">
    <property type="entry name" value="Dual-sp_phosphatase_cat-dom"/>
</dbReference>
<dbReference type="AlphaFoldDB" id="A0A9P3HIN0"/>
<name>A0A9P3HIN0_9FUNG</name>
<evidence type="ECO:0000259" key="4">
    <source>
        <dbReference type="PROSITE" id="PS50056"/>
    </source>
</evidence>
<dbReference type="Pfam" id="PF00782">
    <property type="entry name" value="DSPc"/>
    <property type="match status" value="1"/>
</dbReference>
<evidence type="ECO:0000256" key="1">
    <source>
        <dbReference type="ARBA" id="ARBA00022801"/>
    </source>
</evidence>
<feature type="domain" description="Tyrosine specific protein phosphatases" evidence="4">
    <location>
        <begin position="694"/>
        <end position="739"/>
    </location>
</feature>
<accession>A0A9P3HIN0</accession>
<proteinExistence type="predicted"/>
<feature type="compositionally biased region" description="Low complexity" evidence="3">
    <location>
        <begin position="286"/>
        <end position="299"/>
    </location>
</feature>
<feature type="compositionally biased region" description="Low complexity" evidence="3">
    <location>
        <begin position="441"/>
        <end position="454"/>
    </location>
</feature>
<evidence type="ECO:0000256" key="2">
    <source>
        <dbReference type="ARBA" id="ARBA00022912"/>
    </source>
</evidence>
<dbReference type="Gene3D" id="3.90.190.10">
    <property type="entry name" value="Protein tyrosine phosphatase superfamily"/>
    <property type="match status" value="1"/>
</dbReference>
<feature type="compositionally biased region" description="Low complexity" evidence="3">
    <location>
        <begin position="518"/>
        <end position="562"/>
    </location>
</feature>
<sequence>MATFLALSPPLGSRQSRQAPDLFSIELELLLPDDHFLPAQNIVAQVWTNLIHRLNPDGPETWAALPMKLSHVSSISSSALEGGKGDNSNKRRSVAVFATRIQPTGRGDFGLTARWKAHTDLTEWQWAPTAFDPSLEGEQGKSAETKDGEAIKNRDVAITVRVPRSISGTSSWTMGPQSVLVYGQHGPRLDGLLAAPTASVSISPSALAAATTTGSAMAMIGGPGLYLGNHAAATRARISGYEAVLSLVGDLLDFDERIPESDKEVNKNAWLEQAKAKEEARTPPKRFSVLSRSSSVSFSANGSFPEGDGPRAGSEQDALEGLRRRSSVSDFMARYEPGMTTGQEEEEFLAGVVNEPEEGPRLTRKTSVTEMMVQIPVSSSPPVSKRLSRASYSLGSIGSIAEQESTGKEAQATSTPPDNATTPAASGASTVAPKETLHTKASSVSSSTNGNGTAKTNPAKSTPPPTSGKKGSNTNAATTEVQAATTSTTATAAASLPPPAAATSTPTPPLSKKEKAKAAAAAAAAAASTPANAASLPPVSSGKTASSSSSSSGRSSTGVALSSPTVASLGIGRAFPSVENSALSTPSSSKDSTDNELETTASKASKTTKSANKAPTSISTSNGAASNSSSPPPSSASVMSTLTSSFSSSAMISSLAADSKGSSSSSTETSKPSRPFSHKVISLPPGAHNKISDAALKEAVTFLMDEISQGKKVLVHCRDGHGRSGSVAIAYIVAREQLQQQKELQDKKISTIPPPSETYEAALNEVWRWKCDVYPHKGLRQSLERIQWESKA</sequence>
<dbReference type="EMBL" id="BQFW01000013">
    <property type="protein sequence ID" value="GJJ77434.1"/>
    <property type="molecule type" value="Genomic_DNA"/>
</dbReference>
<keyword evidence="1" id="KW-0378">Hydrolase</keyword>
<dbReference type="PROSITE" id="PS00383">
    <property type="entry name" value="TYR_PHOSPHATASE_1"/>
    <property type="match status" value="1"/>
</dbReference>
<keyword evidence="2" id="KW-0904">Protein phosphatase</keyword>
<dbReference type="SUPFAM" id="SSF52799">
    <property type="entry name" value="(Phosphotyrosine protein) phosphatases II"/>
    <property type="match status" value="1"/>
</dbReference>
<keyword evidence="6" id="KW-1185">Reference proteome</keyword>
<feature type="region of interest" description="Disordered" evidence="3">
    <location>
        <begin position="274"/>
        <end position="325"/>
    </location>
</feature>
<protein>
    <recommendedName>
        <fullName evidence="4">Tyrosine specific protein phosphatases domain-containing protein</fullName>
    </recommendedName>
</protein>
<gene>
    <name evidence="5" type="ORF">EMPS_09793</name>
</gene>
<feature type="compositionally biased region" description="Low complexity" evidence="3">
    <location>
        <begin position="599"/>
        <end position="640"/>
    </location>
</feature>
<dbReference type="Proteomes" id="UP000827284">
    <property type="component" value="Unassembled WGS sequence"/>
</dbReference>
<dbReference type="GO" id="GO:0004721">
    <property type="term" value="F:phosphoprotein phosphatase activity"/>
    <property type="evidence" value="ECO:0007669"/>
    <property type="project" value="UniProtKB-KW"/>
</dbReference>
<dbReference type="InterPro" id="IPR020422">
    <property type="entry name" value="TYR_PHOSPHATASE_DUAL_dom"/>
</dbReference>
<feature type="compositionally biased region" description="Low complexity" evidence="3">
    <location>
        <begin position="657"/>
        <end position="673"/>
    </location>
</feature>
<reference evidence="5" key="1">
    <citation type="submission" date="2021-11" db="EMBL/GenBank/DDBJ databases">
        <authorList>
            <person name="Herlambang A."/>
            <person name="Guo Y."/>
            <person name="Takashima Y."/>
            <person name="Nishizawa T."/>
        </authorList>
    </citation>
    <scope>NUCLEOTIDE SEQUENCE</scope>
    <source>
        <strain evidence="5">E1425</strain>
    </source>
</reference>
<feature type="compositionally biased region" description="Low complexity" evidence="3">
    <location>
        <begin position="474"/>
        <end position="505"/>
    </location>
</feature>
<feature type="region of interest" description="Disordered" evidence="3">
    <location>
        <begin position="657"/>
        <end position="688"/>
    </location>
</feature>
<dbReference type="PROSITE" id="PS50056">
    <property type="entry name" value="TYR_PHOSPHATASE_2"/>
    <property type="match status" value="1"/>
</dbReference>
<dbReference type="OrthoDB" id="2017893at2759"/>
<evidence type="ECO:0000313" key="5">
    <source>
        <dbReference type="EMBL" id="GJJ77434.1"/>
    </source>
</evidence>
<dbReference type="SMART" id="SM00195">
    <property type="entry name" value="DSPc"/>
    <property type="match status" value="1"/>
</dbReference>
<evidence type="ECO:0000313" key="6">
    <source>
        <dbReference type="Proteomes" id="UP000827284"/>
    </source>
</evidence>
<evidence type="ECO:0000256" key="3">
    <source>
        <dbReference type="SAM" id="MobiDB-lite"/>
    </source>
</evidence>
<dbReference type="InterPro" id="IPR016130">
    <property type="entry name" value="Tyr_Pase_AS"/>
</dbReference>
<comment type="caution">
    <text evidence="5">The sequence shown here is derived from an EMBL/GenBank/DDBJ whole genome shotgun (WGS) entry which is preliminary data.</text>
</comment>
<dbReference type="InterPro" id="IPR029021">
    <property type="entry name" value="Prot-tyrosine_phosphatase-like"/>
</dbReference>
<feature type="region of interest" description="Disordered" evidence="3">
    <location>
        <begin position="400"/>
        <end position="562"/>
    </location>
</feature>
<reference evidence="5" key="2">
    <citation type="journal article" date="2022" name="Microbiol. Resour. Announc.">
        <title>Whole-Genome Sequence of Entomortierella parvispora E1425, a Mucoromycotan Fungus Associated with Burkholderiaceae-Related Endosymbiotic Bacteria.</title>
        <authorList>
            <person name="Herlambang A."/>
            <person name="Guo Y."/>
            <person name="Takashima Y."/>
            <person name="Narisawa K."/>
            <person name="Ohta H."/>
            <person name="Nishizawa T."/>
        </authorList>
    </citation>
    <scope>NUCLEOTIDE SEQUENCE</scope>
    <source>
        <strain evidence="5">E1425</strain>
    </source>
</reference>
<feature type="region of interest" description="Disordered" evidence="3">
    <location>
        <begin position="575"/>
        <end position="640"/>
    </location>
</feature>
<organism evidence="5 6">
    <name type="scientific">Entomortierella parvispora</name>
    <dbReference type="NCBI Taxonomy" id="205924"/>
    <lineage>
        <taxon>Eukaryota</taxon>
        <taxon>Fungi</taxon>
        <taxon>Fungi incertae sedis</taxon>
        <taxon>Mucoromycota</taxon>
        <taxon>Mortierellomycotina</taxon>
        <taxon>Mortierellomycetes</taxon>
        <taxon>Mortierellales</taxon>
        <taxon>Mortierellaceae</taxon>
        <taxon>Entomortierella</taxon>
    </lineage>
</organism>